<organism evidence="2 3">
    <name type="scientific">Metamycoplasma alkalescens 14918</name>
    <dbReference type="NCBI Taxonomy" id="1188234"/>
    <lineage>
        <taxon>Bacteria</taxon>
        <taxon>Bacillati</taxon>
        <taxon>Mycoplasmatota</taxon>
        <taxon>Mycoplasmoidales</taxon>
        <taxon>Metamycoplasmataceae</taxon>
        <taxon>Metamycoplasma</taxon>
    </lineage>
</organism>
<protein>
    <recommendedName>
        <fullName evidence="4">BspA family leucine-rich repeat surface protein</fullName>
    </recommendedName>
</protein>
<keyword evidence="3" id="KW-1185">Reference proteome</keyword>
<sequence>MIQTKKQLDDANKEIEKLNKEKNQVTKEIEKISKELEIEKRKFEEQKNEINRQKTKIENYKKEINEFKDRVSKIEEENKNIKNDIGSRDLKIKELEDLIKEKEKEIIDNFSKTTDINNLITNKNLGTIVNPKKDIIFDILIRNNEKIKNIKDLLEIEIEIKNEADGIAKIKATKNNHLNLNGEVEIVFKAIDIDKITNIWNNKFKDKLKSSEKFSSILERFKKEIKESNNNEDYNHEHIQLISELNKNSRPKIKKLELKNPNDDSFQIKILNESLQLPFGMIEAASAPTKYRKSINGPEEEFNGMNNFDNTFQYNMRKKVGEVYEITQIGYYDDGNEIVAHIMPNIIDEGKITSTLPKEITSLQGMFYRNKGNNLDGISSWDTSNIVTMANMFRFSNNFNANIFNWDTSNVRSMSGMFYQALNFNQDISDWNTSNVTNMSWMFYKAKKFNQAIDTGNVFKQKKNYKSWDVSNVTDMNSMFRNAEMFNKDLNNWNTKNVRNMFQMFLHATNFNGNITNVENLRSIFYGATNFNQDISTKWVTLNNESYYAWDTLNVADMRSAFELATNFNQDISN</sequence>
<accession>N9UBG4</accession>
<dbReference type="NCBIfam" id="TIGR02167">
    <property type="entry name" value="Liste_lipo_26"/>
    <property type="match status" value="2"/>
</dbReference>
<dbReference type="AlphaFoldDB" id="N9UBG4"/>
<proteinExistence type="predicted"/>
<dbReference type="RefSeq" id="WP_002880999.1">
    <property type="nucleotide sequence ID" value="NZ_AMWK01000004.1"/>
</dbReference>
<evidence type="ECO:0000313" key="2">
    <source>
        <dbReference type="EMBL" id="ENY54066.1"/>
    </source>
</evidence>
<name>N9UBG4_9BACT</name>
<keyword evidence="1" id="KW-0175">Coiled coil</keyword>
<dbReference type="Proteomes" id="UP000013137">
    <property type="component" value="Unassembled WGS sequence"/>
</dbReference>
<feature type="coiled-coil region" evidence="1">
    <location>
        <begin position="1"/>
        <end position="112"/>
    </location>
</feature>
<dbReference type="Gene3D" id="6.10.250.3110">
    <property type="match status" value="1"/>
</dbReference>
<dbReference type="OrthoDB" id="393950at2"/>
<comment type="caution">
    <text evidence="2">The sequence shown here is derived from an EMBL/GenBank/DDBJ whole genome shotgun (WGS) entry which is preliminary data.</text>
</comment>
<dbReference type="PATRIC" id="fig|1188234.3.peg.115"/>
<evidence type="ECO:0008006" key="4">
    <source>
        <dbReference type="Google" id="ProtNLM"/>
    </source>
</evidence>
<dbReference type="InterPro" id="IPR011889">
    <property type="entry name" value="Liste_lipo_26"/>
</dbReference>
<evidence type="ECO:0000313" key="3">
    <source>
        <dbReference type="Proteomes" id="UP000013137"/>
    </source>
</evidence>
<evidence type="ECO:0000256" key="1">
    <source>
        <dbReference type="SAM" id="Coils"/>
    </source>
</evidence>
<dbReference type="Pfam" id="PF03382">
    <property type="entry name" value="DUF285"/>
    <property type="match status" value="2"/>
</dbReference>
<dbReference type="EMBL" id="AMWK01000004">
    <property type="protein sequence ID" value="ENY54066.1"/>
    <property type="molecule type" value="Genomic_DNA"/>
</dbReference>
<gene>
    <name evidence="2" type="ORF">MALK_1280</name>
</gene>
<reference evidence="2 3" key="1">
    <citation type="journal article" date="2013" name="Genome Announc.">
        <title>Draft Genome Sequences of Mycoplasma alkalescens, Mycoplasma arginini, and Mycoplasma bovigenitalium, Three Species with Equivocal Pathogenic Status for Cattle.</title>
        <authorList>
            <person name="Manso-Silvan L."/>
            <person name="Tardy F."/>
            <person name="Baranowski E."/>
            <person name="Barre A."/>
            <person name="Blanchard A."/>
            <person name="Breton M."/>
            <person name="Couture C."/>
            <person name="Citti C."/>
            <person name="Dordet-Frisoni E."/>
            <person name="Dupuy V."/>
            <person name="Gaurivaud P."/>
            <person name="Jacob D."/>
            <person name="Lemaitre C."/>
            <person name="Nikolski M."/>
            <person name="Nouvel L.X."/>
            <person name="Poumarat F."/>
            <person name="Thebault P."/>
            <person name="Theil S."/>
            <person name="Thiaucourt F."/>
            <person name="Sirand-Pugnet P."/>
        </authorList>
    </citation>
    <scope>NUCLEOTIDE SEQUENCE [LARGE SCALE GENOMIC DNA]</scope>
    <source>
        <strain evidence="2 3">14918</strain>
    </source>
</reference>
<dbReference type="InterPro" id="IPR005046">
    <property type="entry name" value="DUF285"/>
</dbReference>
<dbReference type="eggNOG" id="COG3291">
    <property type="taxonomic scope" value="Bacteria"/>
</dbReference>